<dbReference type="EMBL" id="JAKGAS010000004">
    <property type="protein sequence ID" value="MCF2948473.1"/>
    <property type="molecule type" value="Genomic_DNA"/>
</dbReference>
<dbReference type="PROSITE" id="PS51371">
    <property type="entry name" value="CBS"/>
    <property type="match status" value="2"/>
</dbReference>
<feature type="domain" description="CBS" evidence="3">
    <location>
        <begin position="120"/>
        <end position="172"/>
    </location>
</feature>
<comment type="caution">
    <text evidence="4">The sequence shown here is derived from an EMBL/GenBank/DDBJ whole genome shotgun (WGS) entry which is preliminary data.</text>
</comment>
<proteinExistence type="predicted"/>
<dbReference type="SUPFAM" id="SSF54631">
    <property type="entry name" value="CBS-domain pair"/>
    <property type="match status" value="1"/>
</dbReference>
<evidence type="ECO:0000313" key="5">
    <source>
        <dbReference type="Proteomes" id="UP001521137"/>
    </source>
</evidence>
<evidence type="ECO:0000259" key="3">
    <source>
        <dbReference type="PROSITE" id="PS51371"/>
    </source>
</evidence>
<dbReference type="Gene3D" id="3.10.580.10">
    <property type="entry name" value="CBS-domain"/>
    <property type="match status" value="1"/>
</dbReference>
<dbReference type="Proteomes" id="UP001521137">
    <property type="component" value="Unassembled WGS sequence"/>
</dbReference>
<protein>
    <submittedName>
        <fullName evidence="4">CBS domain-containing protein</fullName>
    </submittedName>
</protein>
<dbReference type="InterPro" id="IPR051257">
    <property type="entry name" value="Diverse_CBS-Domain"/>
</dbReference>
<dbReference type="Pfam" id="PF00571">
    <property type="entry name" value="CBS"/>
    <property type="match status" value="2"/>
</dbReference>
<feature type="domain" description="CBS" evidence="3">
    <location>
        <begin position="24"/>
        <end position="81"/>
    </location>
</feature>
<reference evidence="4 5" key="1">
    <citation type="submission" date="2022-01" db="EMBL/GenBank/DDBJ databases">
        <title>Paraglaciecola sp. G1-23.</title>
        <authorList>
            <person name="Jin M.S."/>
            <person name="Han D.M."/>
            <person name="Kim H.M."/>
            <person name="Jeon C.O."/>
        </authorList>
    </citation>
    <scope>NUCLEOTIDE SEQUENCE [LARGE SCALE GENOMIC DNA]</scope>
    <source>
        <strain evidence="4 5">G1-23</strain>
    </source>
</reference>
<dbReference type="RefSeq" id="WP_235312270.1">
    <property type="nucleotide sequence ID" value="NZ_JAKGAS010000004.1"/>
</dbReference>
<keyword evidence="1 2" id="KW-0129">CBS domain</keyword>
<dbReference type="InterPro" id="IPR000644">
    <property type="entry name" value="CBS_dom"/>
</dbReference>
<accession>A0ABS9D8Z4</accession>
<name>A0ABS9D8Z4_9ALTE</name>
<dbReference type="PANTHER" id="PTHR43080:SF2">
    <property type="entry name" value="CBS DOMAIN-CONTAINING PROTEIN"/>
    <property type="match status" value="1"/>
</dbReference>
<evidence type="ECO:0000313" key="4">
    <source>
        <dbReference type="EMBL" id="MCF2948473.1"/>
    </source>
</evidence>
<sequence length="172" mass="19496">MKNNQNIKQIISSNLAQISTHDVMSKSILTVYEGWSIKRLSLFFLKHHISGAPVIAADDELVGVVTQSDIIKFESSDPDKQQIQKLIRDYCGPFGQEADETEVVRIQQRANEYCTVNSIMTKEVLSIDLNSHLDDAYKMMVSKNIHRLFVTQKGLLIGVLTAMDILRMLNQE</sequence>
<gene>
    <name evidence="4" type="ORF">L0668_10180</name>
</gene>
<dbReference type="InterPro" id="IPR046342">
    <property type="entry name" value="CBS_dom_sf"/>
</dbReference>
<keyword evidence="5" id="KW-1185">Reference proteome</keyword>
<evidence type="ECO:0000256" key="1">
    <source>
        <dbReference type="ARBA" id="ARBA00023122"/>
    </source>
</evidence>
<dbReference type="SMART" id="SM00116">
    <property type="entry name" value="CBS"/>
    <property type="match status" value="2"/>
</dbReference>
<organism evidence="4 5">
    <name type="scientific">Paraglaciecola algarum</name>
    <dbReference type="NCBI Taxonomy" id="3050085"/>
    <lineage>
        <taxon>Bacteria</taxon>
        <taxon>Pseudomonadati</taxon>
        <taxon>Pseudomonadota</taxon>
        <taxon>Gammaproteobacteria</taxon>
        <taxon>Alteromonadales</taxon>
        <taxon>Alteromonadaceae</taxon>
        <taxon>Paraglaciecola</taxon>
    </lineage>
</organism>
<evidence type="ECO:0000256" key="2">
    <source>
        <dbReference type="PROSITE-ProRule" id="PRU00703"/>
    </source>
</evidence>
<dbReference type="PANTHER" id="PTHR43080">
    <property type="entry name" value="CBS DOMAIN-CONTAINING PROTEIN CBSX3, MITOCHONDRIAL"/>
    <property type="match status" value="1"/>
</dbReference>